<name>A0A9P6DHA1_PLEER</name>
<evidence type="ECO:0000313" key="1">
    <source>
        <dbReference type="EMBL" id="KAF9496180.1"/>
    </source>
</evidence>
<sequence>MLHAMRCQEAVYSLPNQIINADAIKTYRRVACFFIQWRSLDTARKPCSRSDSQRTSCSHVATVGNSTPIALLRMQIMIIRRDPISNTWNNGDPCPIRGVHSVAEVGLGGCCHVRSLFRGMKCACGEVSRCTSLS</sequence>
<evidence type="ECO:0000313" key="2">
    <source>
        <dbReference type="Proteomes" id="UP000807025"/>
    </source>
</evidence>
<dbReference type="Proteomes" id="UP000807025">
    <property type="component" value="Unassembled WGS sequence"/>
</dbReference>
<comment type="caution">
    <text evidence="1">The sequence shown here is derived from an EMBL/GenBank/DDBJ whole genome shotgun (WGS) entry which is preliminary data.</text>
</comment>
<protein>
    <submittedName>
        <fullName evidence="1">Uncharacterized protein</fullName>
    </submittedName>
</protein>
<dbReference type="AlphaFoldDB" id="A0A9P6DHA1"/>
<dbReference type="EMBL" id="MU154555">
    <property type="protein sequence ID" value="KAF9496180.1"/>
    <property type="molecule type" value="Genomic_DNA"/>
</dbReference>
<organism evidence="1 2">
    <name type="scientific">Pleurotus eryngii</name>
    <name type="common">Boletus of the steppes</name>
    <dbReference type="NCBI Taxonomy" id="5323"/>
    <lineage>
        <taxon>Eukaryota</taxon>
        <taxon>Fungi</taxon>
        <taxon>Dikarya</taxon>
        <taxon>Basidiomycota</taxon>
        <taxon>Agaricomycotina</taxon>
        <taxon>Agaricomycetes</taxon>
        <taxon>Agaricomycetidae</taxon>
        <taxon>Agaricales</taxon>
        <taxon>Pleurotineae</taxon>
        <taxon>Pleurotaceae</taxon>
        <taxon>Pleurotus</taxon>
    </lineage>
</organism>
<gene>
    <name evidence="1" type="ORF">BDN71DRAFT_789543</name>
</gene>
<proteinExistence type="predicted"/>
<accession>A0A9P6DHA1</accession>
<reference evidence="1" key="1">
    <citation type="submission" date="2020-11" db="EMBL/GenBank/DDBJ databases">
        <authorList>
            <consortium name="DOE Joint Genome Institute"/>
            <person name="Ahrendt S."/>
            <person name="Riley R."/>
            <person name="Andreopoulos W."/>
            <person name="Labutti K."/>
            <person name="Pangilinan J."/>
            <person name="Ruiz-Duenas F.J."/>
            <person name="Barrasa J.M."/>
            <person name="Sanchez-Garcia M."/>
            <person name="Camarero S."/>
            <person name="Miyauchi S."/>
            <person name="Serrano A."/>
            <person name="Linde D."/>
            <person name="Babiker R."/>
            <person name="Drula E."/>
            <person name="Ayuso-Fernandez I."/>
            <person name="Pacheco R."/>
            <person name="Padilla G."/>
            <person name="Ferreira P."/>
            <person name="Barriuso J."/>
            <person name="Kellner H."/>
            <person name="Castanera R."/>
            <person name="Alfaro M."/>
            <person name="Ramirez L."/>
            <person name="Pisabarro A.G."/>
            <person name="Kuo A."/>
            <person name="Tritt A."/>
            <person name="Lipzen A."/>
            <person name="He G."/>
            <person name="Yan M."/>
            <person name="Ng V."/>
            <person name="Cullen D."/>
            <person name="Martin F."/>
            <person name="Rosso M.-N."/>
            <person name="Henrissat B."/>
            <person name="Hibbett D."/>
            <person name="Martinez A.T."/>
            <person name="Grigoriev I.V."/>
        </authorList>
    </citation>
    <scope>NUCLEOTIDE SEQUENCE</scope>
    <source>
        <strain evidence="1">ATCC 90797</strain>
    </source>
</reference>
<keyword evidence="2" id="KW-1185">Reference proteome</keyword>